<evidence type="ECO:0000256" key="1">
    <source>
        <dbReference type="SAM" id="MobiDB-lite"/>
    </source>
</evidence>
<feature type="region of interest" description="Disordered" evidence="1">
    <location>
        <begin position="28"/>
        <end position="49"/>
    </location>
</feature>
<dbReference type="Proteomes" id="UP000078540">
    <property type="component" value="Unassembled WGS sequence"/>
</dbReference>
<dbReference type="AlphaFoldDB" id="A0A195BXG9"/>
<evidence type="ECO:0000313" key="2">
    <source>
        <dbReference type="EMBL" id="KYM93287.1"/>
    </source>
</evidence>
<keyword evidence="3" id="KW-1185">Reference proteome</keyword>
<gene>
    <name evidence="2" type="ORF">ALC53_00223</name>
</gene>
<dbReference type="EMBL" id="KQ976394">
    <property type="protein sequence ID" value="KYM93287.1"/>
    <property type="molecule type" value="Genomic_DNA"/>
</dbReference>
<sequence length="99" mass="11074">MRQGYSSFIFVSRKYEIQVAVTISSLGRSGTDHLTEAQTSPPSSDLSLKNNTAERYRCGTHSSAMRLRVANTRISFFTFSSRVRGVHEGNTRGRDANRT</sequence>
<feature type="compositionally biased region" description="Polar residues" evidence="1">
    <location>
        <begin position="36"/>
        <end position="49"/>
    </location>
</feature>
<accession>A0A195BXG9</accession>
<evidence type="ECO:0000313" key="3">
    <source>
        <dbReference type="Proteomes" id="UP000078540"/>
    </source>
</evidence>
<proteinExistence type="predicted"/>
<protein>
    <submittedName>
        <fullName evidence="2">Uncharacterized protein</fullName>
    </submittedName>
</protein>
<name>A0A195BXG9_9HYME</name>
<organism evidence="2 3">
    <name type="scientific">Atta colombica</name>
    <dbReference type="NCBI Taxonomy" id="520822"/>
    <lineage>
        <taxon>Eukaryota</taxon>
        <taxon>Metazoa</taxon>
        <taxon>Ecdysozoa</taxon>
        <taxon>Arthropoda</taxon>
        <taxon>Hexapoda</taxon>
        <taxon>Insecta</taxon>
        <taxon>Pterygota</taxon>
        <taxon>Neoptera</taxon>
        <taxon>Endopterygota</taxon>
        <taxon>Hymenoptera</taxon>
        <taxon>Apocrita</taxon>
        <taxon>Aculeata</taxon>
        <taxon>Formicoidea</taxon>
        <taxon>Formicidae</taxon>
        <taxon>Myrmicinae</taxon>
        <taxon>Atta</taxon>
    </lineage>
</organism>
<reference evidence="2 3" key="1">
    <citation type="submission" date="2015-09" db="EMBL/GenBank/DDBJ databases">
        <title>Atta colombica WGS genome.</title>
        <authorList>
            <person name="Nygaard S."/>
            <person name="Hu H."/>
            <person name="Boomsma J."/>
            <person name="Zhang G."/>
        </authorList>
    </citation>
    <scope>NUCLEOTIDE SEQUENCE [LARGE SCALE GENOMIC DNA]</scope>
    <source>
        <strain evidence="2">Treedump-2</strain>
        <tissue evidence="2">Whole body</tissue>
    </source>
</reference>